<proteinExistence type="predicted"/>
<keyword evidence="2" id="KW-1185">Reference proteome</keyword>
<protein>
    <submittedName>
        <fullName evidence="1">Uncharacterized protein</fullName>
    </submittedName>
</protein>
<comment type="caution">
    <text evidence="1">The sequence shown here is derived from an EMBL/GenBank/DDBJ whole genome shotgun (WGS) entry which is preliminary data.</text>
</comment>
<name>A0ABD2JNM6_9BILA</name>
<sequence>MSRPRCRPIATLTAKFAQPLPIAGRMLRSGRRRAEGGRTGHRVRHSLGGGVFVIAVSDVWESSGGGNGMKEDESICRPNRVRIRRSDQITPPTN</sequence>
<evidence type="ECO:0000313" key="2">
    <source>
        <dbReference type="Proteomes" id="UP001620626"/>
    </source>
</evidence>
<accession>A0ABD2JNM6</accession>
<dbReference type="AlphaFoldDB" id="A0ABD2JNM6"/>
<organism evidence="1 2">
    <name type="scientific">Heterodera trifolii</name>
    <dbReference type="NCBI Taxonomy" id="157864"/>
    <lineage>
        <taxon>Eukaryota</taxon>
        <taxon>Metazoa</taxon>
        <taxon>Ecdysozoa</taxon>
        <taxon>Nematoda</taxon>
        <taxon>Chromadorea</taxon>
        <taxon>Rhabditida</taxon>
        <taxon>Tylenchina</taxon>
        <taxon>Tylenchomorpha</taxon>
        <taxon>Tylenchoidea</taxon>
        <taxon>Heteroderidae</taxon>
        <taxon>Heteroderinae</taxon>
        <taxon>Heterodera</taxon>
    </lineage>
</organism>
<dbReference type="Proteomes" id="UP001620626">
    <property type="component" value="Unassembled WGS sequence"/>
</dbReference>
<gene>
    <name evidence="1" type="ORF">niasHT_023778</name>
</gene>
<evidence type="ECO:0000313" key="1">
    <source>
        <dbReference type="EMBL" id="KAL3092219.1"/>
    </source>
</evidence>
<reference evidence="1 2" key="1">
    <citation type="submission" date="2024-10" db="EMBL/GenBank/DDBJ databases">
        <authorList>
            <person name="Kim D."/>
        </authorList>
    </citation>
    <scope>NUCLEOTIDE SEQUENCE [LARGE SCALE GENOMIC DNA]</scope>
    <source>
        <strain evidence="1">BH-2024</strain>
    </source>
</reference>
<dbReference type="EMBL" id="JBICBT010000927">
    <property type="protein sequence ID" value="KAL3092219.1"/>
    <property type="molecule type" value="Genomic_DNA"/>
</dbReference>